<evidence type="ECO:0000256" key="1">
    <source>
        <dbReference type="ARBA" id="ARBA00007783"/>
    </source>
</evidence>
<evidence type="ECO:0000313" key="7">
    <source>
        <dbReference type="EMBL" id="PTF16129.1"/>
    </source>
</evidence>
<dbReference type="EMBL" id="PYZL01000030">
    <property type="protein sequence ID" value="PTE73447.1"/>
    <property type="molecule type" value="Genomic_DNA"/>
</dbReference>
<comment type="similarity">
    <text evidence="1">Belongs to the ABC-2 integral membrane protein family.</text>
</comment>
<dbReference type="EMBL" id="PYZH01000015">
    <property type="protein sequence ID" value="PTF16129.1"/>
    <property type="molecule type" value="Genomic_DNA"/>
</dbReference>
<evidence type="ECO:0000259" key="4">
    <source>
        <dbReference type="PROSITE" id="PS51012"/>
    </source>
</evidence>
<feature type="transmembrane region" description="Helical" evidence="3">
    <location>
        <begin position="121"/>
        <end position="142"/>
    </location>
</feature>
<dbReference type="Proteomes" id="UP000243350">
    <property type="component" value="Unassembled WGS sequence"/>
</dbReference>
<sequence length="270" mass="31123">MSAVGSVFKEHIKNFYLVQRLAQFQIKISNKNNYLGMAWEILNPALQIMVYWFVFGMGIRSNAPIHGVPFILWLLVGISMWFFVNQGILEGTKSVSMKFNQVAKMNFPLSIIPTYTVTSKFYGHIGLLALIIAICLGNGIIPSIHIVQLLIYVPLTFFFTASVALFTSTLGIIVRDTQMVMQALLRILFYMSPILWIPKDTGVSGVINDIMKFNPVYFLAQSYRAAILFHQWYFIEHWRLFLYNVIVILVFFVLGSILHRKYRDHFADFL</sequence>
<keyword evidence="2" id="KW-0813">Transport</keyword>
<keyword evidence="3" id="KW-0472">Membrane</keyword>
<keyword evidence="3" id="KW-0812">Transmembrane</keyword>
<evidence type="ECO:0000256" key="3">
    <source>
        <dbReference type="SAM" id="Phobius"/>
    </source>
</evidence>
<evidence type="ECO:0000313" key="10">
    <source>
        <dbReference type="Proteomes" id="UP000243350"/>
    </source>
</evidence>
<dbReference type="AlphaFoldDB" id="A0A2K4DRJ6"/>
<dbReference type="PROSITE" id="PS51012">
    <property type="entry name" value="ABC_TM2"/>
    <property type="match status" value="1"/>
</dbReference>
<proteinExistence type="inferred from homology"/>
<dbReference type="Proteomes" id="UP000242547">
    <property type="component" value="Unassembled WGS sequence"/>
</dbReference>
<feature type="transmembrane region" description="Helical" evidence="3">
    <location>
        <begin position="240"/>
        <end position="258"/>
    </location>
</feature>
<reference evidence="8 9" key="1">
    <citation type="journal article" date="2016" name="Front. Microbiol.">
        <title>Comprehensive Phylogenetic Analysis of Bovine Non-aureus Staphylococci Species Based on Whole-Genome Sequencing.</title>
        <authorList>
            <person name="Naushad S."/>
            <person name="Barkema H.W."/>
            <person name="Luby C."/>
            <person name="Condas L.A."/>
            <person name="Nobrega D.B."/>
            <person name="Carson D.A."/>
            <person name="De Buck J."/>
        </authorList>
    </citation>
    <scope>NUCLEOTIDE SEQUENCE [LARGE SCALE GENOMIC DNA]</scope>
    <source>
        <strain evidence="6 8">SNUC 1409</strain>
        <strain evidence="7 10">SNUC 4143</strain>
        <strain evidence="5 9">SNUC 761</strain>
    </source>
</reference>
<dbReference type="RefSeq" id="WP_103165977.1">
    <property type="nucleotide sequence ID" value="NZ_CP130489.1"/>
</dbReference>
<feature type="transmembrane region" description="Helical" evidence="3">
    <location>
        <begin position="149"/>
        <end position="173"/>
    </location>
</feature>
<dbReference type="GeneID" id="48888764"/>
<keyword evidence="3" id="KW-1133">Transmembrane helix</keyword>
<protein>
    <submittedName>
        <fullName evidence="5">ABC transporter permease</fullName>
    </submittedName>
</protein>
<dbReference type="GO" id="GO:0015920">
    <property type="term" value="P:lipopolysaccharide transport"/>
    <property type="evidence" value="ECO:0007669"/>
    <property type="project" value="TreeGrafter"/>
</dbReference>
<feature type="transmembrane region" description="Helical" evidence="3">
    <location>
        <begin position="71"/>
        <end position="89"/>
    </location>
</feature>
<feature type="domain" description="ABC transmembrane type-2" evidence="4">
    <location>
        <begin position="35"/>
        <end position="262"/>
    </location>
</feature>
<comment type="caution">
    <text evidence="5">The sequence shown here is derived from an EMBL/GenBank/DDBJ whole genome shotgun (WGS) entry which is preliminary data.</text>
</comment>
<dbReference type="EMBL" id="PYZI01000003">
    <property type="protein sequence ID" value="PTF14592.1"/>
    <property type="molecule type" value="Genomic_DNA"/>
</dbReference>
<dbReference type="Proteomes" id="UP000242088">
    <property type="component" value="Unassembled WGS sequence"/>
</dbReference>
<dbReference type="OrthoDB" id="9794365at2"/>
<evidence type="ECO:0000313" key="8">
    <source>
        <dbReference type="Proteomes" id="UP000242088"/>
    </source>
</evidence>
<feature type="transmembrane region" description="Helical" evidence="3">
    <location>
        <begin position="41"/>
        <end position="59"/>
    </location>
</feature>
<dbReference type="InterPro" id="IPR047817">
    <property type="entry name" value="ABC2_TM_bact-type"/>
</dbReference>
<reference evidence="5" key="2">
    <citation type="submission" date="2018-03" db="EMBL/GenBank/DDBJ databases">
        <authorList>
            <person name="Keele B.F."/>
        </authorList>
    </citation>
    <scope>NUCLEOTIDE SEQUENCE</scope>
    <source>
        <strain evidence="7">SNUC 4143</strain>
        <strain evidence="5">SNUC 761</strain>
    </source>
</reference>
<keyword evidence="8" id="KW-1185">Reference proteome</keyword>
<evidence type="ECO:0000313" key="9">
    <source>
        <dbReference type="Proteomes" id="UP000242547"/>
    </source>
</evidence>
<accession>A0A2K4DRJ6</accession>
<evidence type="ECO:0000313" key="6">
    <source>
        <dbReference type="EMBL" id="PTF14592.1"/>
    </source>
</evidence>
<name>A0A2K4DRJ6_9STAP</name>
<dbReference type="PANTHER" id="PTHR30413">
    <property type="entry name" value="INNER MEMBRANE TRANSPORT PERMEASE"/>
    <property type="match status" value="1"/>
</dbReference>
<evidence type="ECO:0000256" key="2">
    <source>
        <dbReference type="ARBA" id="ARBA00022448"/>
    </source>
</evidence>
<reference evidence="6" key="3">
    <citation type="submission" date="2018-03" db="EMBL/GenBank/DDBJ databases">
        <authorList>
            <person name="Naushad S."/>
        </authorList>
    </citation>
    <scope>NUCLEOTIDE SEQUENCE</scope>
    <source>
        <strain evidence="6">SNUC 1409</strain>
    </source>
</reference>
<evidence type="ECO:0000313" key="5">
    <source>
        <dbReference type="EMBL" id="PTE73447.1"/>
    </source>
</evidence>
<organism evidence="5 9">
    <name type="scientific">Staphylococcus devriesei</name>
    <dbReference type="NCBI Taxonomy" id="586733"/>
    <lineage>
        <taxon>Bacteria</taxon>
        <taxon>Bacillati</taxon>
        <taxon>Bacillota</taxon>
        <taxon>Bacilli</taxon>
        <taxon>Bacillales</taxon>
        <taxon>Staphylococcaceae</taxon>
        <taxon>Staphylococcus</taxon>
    </lineage>
</organism>
<dbReference type="PANTHER" id="PTHR30413:SF10">
    <property type="entry name" value="CAPSULE POLYSACCHARIDE EXPORT INNER-MEMBRANE PROTEIN CTRC"/>
    <property type="match status" value="1"/>
</dbReference>
<gene>
    <name evidence="5" type="ORF">BUY44_05780</name>
    <name evidence="6" type="ORF">BUY47_04010</name>
    <name evidence="7" type="ORF">BUY48_04010</name>
</gene>